<evidence type="ECO:0000259" key="6">
    <source>
        <dbReference type="Pfam" id="PF04055"/>
    </source>
</evidence>
<dbReference type="PANTHER" id="PTHR43075">
    <property type="entry name" value="FORMATE LYASE ACTIVATING ENZYME, PUTATIVE (AFU_ORTHOLOGUE AFUA_2G15630)-RELATED"/>
    <property type="match status" value="1"/>
</dbReference>
<keyword evidence="3 5" id="KW-0408">Iron</keyword>
<dbReference type="PIRSF" id="PIRSF004869">
    <property type="entry name" value="PflX_prd"/>
    <property type="match status" value="1"/>
</dbReference>
<feature type="binding site" evidence="5">
    <location>
        <position position="93"/>
    </location>
    <ligand>
        <name>[4Fe-4S] cluster</name>
        <dbReference type="ChEBI" id="CHEBI:49883"/>
        <note>4Fe-4S-S-AdoMet</note>
    </ligand>
</feature>
<dbReference type="Pfam" id="PF04055">
    <property type="entry name" value="Radical_SAM"/>
    <property type="match status" value="1"/>
</dbReference>
<keyword evidence="7" id="KW-0560">Oxidoreductase</keyword>
<dbReference type="EMBL" id="KT006965">
    <property type="protein sequence ID" value="AKQ01392.1"/>
    <property type="molecule type" value="Genomic_DNA"/>
</dbReference>
<dbReference type="SFLD" id="SFLDS00029">
    <property type="entry name" value="Radical_SAM"/>
    <property type="match status" value="1"/>
</dbReference>
<keyword evidence="4 5" id="KW-0411">Iron-sulfur</keyword>
<evidence type="ECO:0000256" key="4">
    <source>
        <dbReference type="ARBA" id="ARBA00023014"/>
    </source>
</evidence>
<feature type="binding site" evidence="5">
    <location>
        <position position="90"/>
    </location>
    <ligand>
        <name>[4Fe-4S] cluster</name>
        <dbReference type="ChEBI" id="CHEBI:49883"/>
        <note>4Fe-4S-S-AdoMet</note>
    </ligand>
</feature>
<evidence type="ECO:0000256" key="3">
    <source>
        <dbReference type="ARBA" id="ARBA00023004"/>
    </source>
</evidence>
<dbReference type="GO" id="GO:0046872">
    <property type="term" value="F:metal ion binding"/>
    <property type="evidence" value="ECO:0007669"/>
    <property type="project" value="UniProtKB-KW"/>
</dbReference>
<dbReference type="InterPro" id="IPR058240">
    <property type="entry name" value="rSAM_sf"/>
</dbReference>
<name>A0A0H4T4U8_9DELT</name>
<keyword evidence="1 5" id="KW-0949">S-adenosyl-L-methionine</keyword>
<dbReference type="InterPro" id="IPR007197">
    <property type="entry name" value="rSAM"/>
</dbReference>
<keyword evidence="7" id="KW-0670">Pyruvate</keyword>
<feature type="binding site" evidence="5">
    <location>
        <position position="86"/>
    </location>
    <ligand>
        <name>[4Fe-4S] cluster</name>
        <dbReference type="ChEBI" id="CHEBI:49883"/>
        <note>4Fe-4S-S-AdoMet</note>
    </ligand>
</feature>
<evidence type="ECO:0000313" key="7">
    <source>
        <dbReference type="EMBL" id="AKQ01392.1"/>
    </source>
</evidence>
<evidence type="ECO:0000256" key="5">
    <source>
        <dbReference type="PIRSR" id="PIRSR004869-50"/>
    </source>
</evidence>
<evidence type="ECO:0000256" key="1">
    <source>
        <dbReference type="ARBA" id="ARBA00022691"/>
    </source>
</evidence>
<dbReference type="InterPro" id="IPR040085">
    <property type="entry name" value="MJ0674-like"/>
</dbReference>
<comment type="cofactor">
    <cofactor evidence="5">
        <name>[4Fe-4S] cluster</name>
        <dbReference type="ChEBI" id="CHEBI:49883"/>
    </cofactor>
    <text evidence="5">Binds 1 [4Fe-4S] cluster. The cluster is coordinated with 3 cysteines and an exchangeable S-adenosyl-L-methionine.</text>
</comment>
<keyword evidence="2 5" id="KW-0479">Metal-binding</keyword>
<dbReference type="PANTHER" id="PTHR43075:SF1">
    <property type="entry name" value="FORMATE LYASE ACTIVATING ENZYME, PUTATIVE (AFU_ORTHOLOGUE AFUA_2G15630)-RELATED"/>
    <property type="match status" value="1"/>
</dbReference>
<evidence type="ECO:0000256" key="2">
    <source>
        <dbReference type="ARBA" id="ARBA00022723"/>
    </source>
</evidence>
<dbReference type="AlphaFoldDB" id="A0A0H4T4U8"/>
<dbReference type="EC" id="1.97.1.4" evidence="7"/>
<dbReference type="Gene3D" id="3.20.20.70">
    <property type="entry name" value="Aldolase class I"/>
    <property type="match status" value="1"/>
</dbReference>
<reference evidence="7" key="1">
    <citation type="journal article" date="2015" name="ISME J.">
        <title>Aquifer environment selects for microbial species cohorts in sediment and groundwater.</title>
        <authorList>
            <person name="Hug L.A."/>
            <person name="Thomas B.C."/>
            <person name="Brown C.T."/>
            <person name="Frischkorn K.R."/>
            <person name="Williams K.H."/>
            <person name="Tringe S.G."/>
            <person name="Banfield J.F."/>
        </authorList>
    </citation>
    <scope>NUCLEOTIDE SEQUENCE</scope>
</reference>
<dbReference type="SFLD" id="SFLDG01099">
    <property type="entry name" value="Uncharacterised_Radical_SAM_Su"/>
    <property type="match status" value="1"/>
</dbReference>
<feature type="domain" description="Radical SAM core" evidence="6">
    <location>
        <begin position="81"/>
        <end position="188"/>
    </location>
</feature>
<sequence length="307" mass="33517">MQALRRGQRDTLGLNRGERDRVSCATELLSACRLCPRECGANRLEGERGFCGAGRLARVAAVSVHHGEEPPISGTRGSGTIFFSHCNMKCLFCQNYPISQYGNGREMDTETLAGEMLLLQKRGAHNINFVTPTPHAPQMVEAILLARGRGFDLPVVYNTNGYDSPETLALLDGVIDIYLPDAKYRSTELAGAASGTPDYPSHNEAAIVEMVRQAGFLTAEEDGIAARGVLVRHLVLPGKVEETEAVLALLAERCGPDLPLSLMGQYFPAWRAASTPGFRNKLARKEYDRAIEAAERLGFRNVLIQES</sequence>
<dbReference type="InterPro" id="IPR016431">
    <property type="entry name" value="Pyrv-formate_lyase-activ_prd"/>
</dbReference>
<dbReference type="GO" id="GO:0016829">
    <property type="term" value="F:lyase activity"/>
    <property type="evidence" value="ECO:0007669"/>
    <property type="project" value="UniProtKB-KW"/>
</dbReference>
<proteinExistence type="predicted"/>
<organism evidence="7">
    <name type="scientific">uncultured delta proteobacterium Rifle_16ft_4_minimus_184</name>
    <dbReference type="NCBI Taxonomy" id="1665175"/>
    <lineage>
        <taxon>Bacteria</taxon>
        <taxon>Deltaproteobacteria</taxon>
        <taxon>environmental samples</taxon>
    </lineage>
</organism>
<dbReference type="GO" id="GO:0051536">
    <property type="term" value="F:iron-sulfur cluster binding"/>
    <property type="evidence" value="ECO:0007669"/>
    <property type="project" value="UniProtKB-KW"/>
</dbReference>
<dbReference type="CDD" id="cd01335">
    <property type="entry name" value="Radical_SAM"/>
    <property type="match status" value="1"/>
</dbReference>
<accession>A0A0H4T4U8</accession>
<protein>
    <submittedName>
        <fullName evidence="7">Radical SAM protein, putative pyruvate formate lyase activating enzyme</fullName>
        <ecNumber evidence="7">1.97.1.4</ecNumber>
    </submittedName>
</protein>
<keyword evidence="7" id="KW-0456">Lyase</keyword>
<dbReference type="GO" id="GO:0043365">
    <property type="term" value="F:[formate-C-acetyltransferase]-activating enzyme activity"/>
    <property type="evidence" value="ECO:0007669"/>
    <property type="project" value="UniProtKB-EC"/>
</dbReference>
<dbReference type="SUPFAM" id="SSF102114">
    <property type="entry name" value="Radical SAM enzymes"/>
    <property type="match status" value="1"/>
</dbReference>
<dbReference type="InterPro" id="IPR013785">
    <property type="entry name" value="Aldolase_TIM"/>
</dbReference>